<keyword evidence="2" id="KW-0548">Nucleotidyltransferase</keyword>
<feature type="domain" description="THIF-type NAD/FAD binding fold" evidence="1">
    <location>
        <begin position="12"/>
        <end position="241"/>
    </location>
</feature>
<dbReference type="InterPro" id="IPR000594">
    <property type="entry name" value="ThiF_NAD_FAD-bd"/>
</dbReference>
<dbReference type="InterPro" id="IPR012730">
    <property type="entry name" value="Mopterin_Synthase_Sase_MoeB"/>
</dbReference>
<sequence length="253" mass="28052">MSILSDQEILRYNRQIILNNFDFEGQEALKQSRLLIIGLGGLGCAASQYLSGAGIGHLTLVDDDIVEPSNLHRQVLHHDMNQGQHKVYSAAQSLRQLNPNLDISSIPKRLDEQELEAEINQHTLVVDCSDNLETRNQLNRLCYRLKVPLVSGAAIRMEGQVSVFTYEDDNQPCYQCLSSLLNHTPLSCVESGIMSPIVGIIGAVQALEAIKIVAKFGQLKLGKLLLMDGMSMTWREMKLVKIAHCTVCGRNPS</sequence>
<comment type="caution">
    <text evidence="2">The sequence shown here is derived from an EMBL/GenBank/DDBJ whole genome shotgun (WGS) entry which is preliminary data.</text>
</comment>
<proteinExistence type="predicted"/>
<dbReference type="Pfam" id="PF00899">
    <property type="entry name" value="ThiF"/>
    <property type="match status" value="1"/>
</dbReference>
<reference evidence="3" key="1">
    <citation type="journal article" date="2019" name="Int. J. Syst. Evol. Microbiol.">
        <title>The Global Catalogue of Microorganisms (GCM) 10K type strain sequencing project: providing services to taxonomists for standard genome sequencing and annotation.</title>
        <authorList>
            <consortium name="The Broad Institute Genomics Platform"/>
            <consortium name="The Broad Institute Genome Sequencing Center for Infectious Disease"/>
            <person name="Wu L."/>
            <person name="Ma J."/>
        </authorList>
    </citation>
    <scope>NUCLEOTIDE SEQUENCE [LARGE SCALE GENOMIC DNA]</scope>
    <source>
        <strain evidence="3">NBRC 108723</strain>
    </source>
</reference>
<protein>
    <submittedName>
        <fullName evidence="2">Molybdopterin-synthase adenylyltransferase MoeB</fullName>
    </submittedName>
</protein>
<keyword evidence="2" id="KW-0808">Transferase</keyword>
<evidence type="ECO:0000313" key="3">
    <source>
        <dbReference type="Proteomes" id="UP001157138"/>
    </source>
</evidence>
<dbReference type="CDD" id="cd00757">
    <property type="entry name" value="ThiF_MoeB_HesA_family"/>
    <property type="match status" value="1"/>
</dbReference>
<dbReference type="InterPro" id="IPR035985">
    <property type="entry name" value="Ubiquitin-activating_enz"/>
</dbReference>
<keyword evidence="3" id="KW-1185">Reference proteome</keyword>
<accession>A0ABQ6F180</accession>
<organism evidence="2 3">
    <name type="scientific">Vibrio zhanjiangensis</name>
    <dbReference type="NCBI Taxonomy" id="1046128"/>
    <lineage>
        <taxon>Bacteria</taxon>
        <taxon>Pseudomonadati</taxon>
        <taxon>Pseudomonadota</taxon>
        <taxon>Gammaproteobacteria</taxon>
        <taxon>Vibrionales</taxon>
        <taxon>Vibrionaceae</taxon>
        <taxon>Vibrio</taxon>
    </lineage>
</organism>
<dbReference type="RefSeq" id="WP_284193113.1">
    <property type="nucleotide sequence ID" value="NZ_BSPW01000068.1"/>
</dbReference>
<dbReference type="Gene3D" id="3.40.50.720">
    <property type="entry name" value="NAD(P)-binding Rossmann-like Domain"/>
    <property type="match status" value="1"/>
</dbReference>
<evidence type="ECO:0000259" key="1">
    <source>
        <dbReference type="Pfam" id="PF00899"/>
    </source>
</evidence>
<dbReference type="GO" id="GO:0016779">
    <property type="term" value="F:nucleotidyltransferase activity"/>
    <property type="evidence" value="ECO:0007669"/>
    <property type="project" value="UniProtKB-KW"/>
</dbReference>
<dbReference type="InterPro" id="IPR045886">
    <property type="entry name" value="ThiF/MoeB/HesA"/>
</dbReference>
<dbReference type="Proteomes" id="UP001157138">
    <property type="component" value="Unassembled WGS sequence"/>
</dbReference>
<gene>
    <name evidence="2" type="ORF">GCM10007938_30340</name>
</gene>
<dbReference type="SUPFAM" id="SSF69572">
    <property type="entry name" value="Activating enzymes of the ubiquitin-like proteins"/>
    <property type="match status" value="1"/>
</dbReference>
<dbReference type="NCBIfam" id="NF004281">
    <property type="entry name" value="PRK05690.1"/>
    <property type="match status" value="1"/>
</dbReference>
<dbReference type="PANTHER" id="PTHR10953">
    <property type="entry name" value="UBIQUITIN-ACTIVATING ENZYME E1"/>
    <property type="match status" value="1"/>
</dbReference>
<name>A0ABQ6F180_9VIBR</name>
<dbReference type="NCBIfam" id="TIGR02355">
    <property type="entry name" value="moeB"/>
    <property type="match status" value="1"/>
</dbReference>
<evidence type="ECO:0000313" key="2">
    <source>
        <dbReference type="EMBL" id="GLT19252.1"/>
    </source>
</evidence>
<dbReference type="PANTHER" id="PTHR10953:SF194">
    <property type="entry name" value="MOLYBDOPTERIN-SYNTHASE ADENYLYLTRANSFERASE"/>
    <property type="match status" value="1"/>
</dbReference>
<dbReference type="EMBL" id="BSPW01000068">
    <property type="protein sequence ID" value="GLT19252.1"/>
    <property type="molecule type" value="Genomic_DNA"/>
</dbReference>